<name>A0A941EIG6_9ACTN</name>
<gene>
    <name evidence="4" type="ORF">KDK95_32235</name>
</gene>
<dbReference type="PANTHER" id="PTHR31438">
    <property type="entry name" value="LYSINE N-ACYLTRANSFERASE C17G9.06C-RELATED"/>
    <property type="match status" value="1"/>
</dbReference>
<keyword evidence="1" id="KW-0046">Antibiotic resistance</keyword>
<accession>A0A941EIG6</accession>
<evidence type="ECO:0000313" key="4">
    <source>
        <dbReference type="EMBL" id="MBR7831018.1"/>
    </source>
</evidence>
<dbReference type="GO" id="GO:0046677">
    <property type="term" value="P:response to antibiotic"/>
    <property type="evidence" value="ECO:0007669"/>
    <property type="project" value="UniProtKB-KW"/>
</dbReference>
<organism evidence="4 5">
    <name type="scientific">Actinospica acidithermotolerans</name>
    <dbReference type="NCBI Taxonomy" id="2828514"/>
    <lineage>
        <taxon>Bacteria</taxon>
        <taxon>Bacillati</taxon>
        <taxon>Actinomycetota</taxon>
        <taxon>Actinomycetes</taxon>
        <taxon>Catenulisporales</taxon>
        <taxon>Actinospicaceae</taxon>
        <taxon>Actinospica</taxon>
    </lineage>
</organism>
<dbReference type="InterPro" id="IPR016181">
    <property type="entry name" value="Acyl_CoA_acyltransferase"/>
</dbReference>
<dbReference type="Pfam" id="PF13523">
    <property type="entry name" value="Acetyltransf_8"/>
    <property type="match status" value="1"/>
</dbReference>
<feature type="region of interest" description="Disordered" evidence="2">
    <location>
        <begin position="160"/>
        <end position="179"/>
    </location>
</feature>
<dbReference type="PROSITE" id="PS51186">
    <property type="entry name" value="GNAT"/>
    <property type="match status" value="1"/>
</dbReference>
<dbReference type="RefSeq" id="WP_212522137.1">
    <property type="nucleotide sequence ID" value="NZ_JAGSOH010000176.1"/>
</dbReference>
<comment type="caution">
    <text evidence="4">The sequence shown here is derived from an EMBL/GenBank/DDBJ whole genome shotgun (WGS) entry which is preliminary data.</text>
</comment>
<evidence type="ECO:0000259" key="3">
    <source>
        <dbReference type="PROSITE" id="PS51186"/>
    </source>
</evidence>
<dbReference type="Proteomes" id="UP000676325">
    <property type="component" value="Unassembled WGS sequence"/>
</dbReference>
<keyword evidence="5" id="KW-1185">Reference proteome</keyword>
<dbReference type="Gene3D" id="3.40.630.30">
    <property type="match status" value="1"/>
</dbReference>
<evidence type="ECO:0000313" key="5">
    <source>
        <dbReference type="Proteomes" id="UP000676325"/>
    </source>
</evidence>
<dbReference type="PANTHER" id="PTHR31438:SF1">
    <property type="entry name" value="LYSINE N-ACYLTRANSFERASE C17G9.06C-RELATED"/>
    <property type="match status" value="1"/>
</dbReference>
<protein>
    <submittedName>
        <fullName evidence="4">Acetyltransferase</fullName>
    </submittedName>
</protein>
<evidence type="ECO:0000256" key="2">
    <source>
        <dbReference type="SAM" id="MobiDB-lite"/>
    </source>
</evidence>
<dbReference type="AlphaFoldDB" id="A0A941EIG6"/>
<sequence>MRSEPVADIAFRPFTRADLPLLATWLDAPHVARWWRRDDPSFDALEARYGPAIDGDDPTRLFLVLADGVPVGFCETYLHADDPAWDRTIGLPDVAGIDYLIGAPELCGHGLGTAVIGALCALVFELYPRIGGIASVPQAANQASRRVLAKNGFRLVDVRPVESDDPGDSGPAAIYLRER</sequence>
<dbReference type="EMBL" id="JAGSOH010000176">
    <property type="protein sequence ID" value="MBR7831018.1"/>
    <property type="molecule type" value="Genomic_DNA"/>
</dbReference>
<dbReference type="GO" id="GO:0016410">
    <property type="term" value="F:N-acyltransferase activity"/>
    <property type="evidence" value="ECO:0007669"/>
    <property type="project" value="TreeGrafter"/>
</dbReference>
<reference evidence="4" key="1">
    <citation type="submission" date="2021-04" db="EMBL/GenBank/DDBJ databases">
        <title>Genome based classification of Actinospica acidithermotolerans sp. nov., an actinobacterium isolated from an Indonesian hot spring.</title>
        <authorList>
            <person name="Kusuma A.B."/>
            <person name="Putra K.E."/>
            <person name="Nafisah S."/>
            <person name="Loh J."/>
            <person name="Nouioui I."/>
            <person name="Goodfellow M."/>
        </authorList>
    </citation>
    <scope>NUCLEOTIDE SEQUENCE</scope>
    <source>
        <strain evidence="4">MGRD01-02</strain>
    </source>
</reference>
<feature type="domain" description="N-acetyltransferase" evidence="3">
    <location>
        <begin position="9"/>
        <end position="179"/>
    </location>
</feature>
<proteinExistence type="predicted"/>
<evidence type="ECO:0000256" key="1">
    <source>
        <dbReference type="ARBA" id="ARBA00023251"/>
    </source>
</evidence>
<dbReference type="InterPro" id="IPR000182">
    <property type="entry name" value="GNAT_dom"/>
</dbReference>
<dbReference type="SUPFAM" id="SSF55729">
    <property type="entry name" value="Acyl-CoA N-acyltransferases (Nat)"/>
    <property type="match status" value="1"/>
</dbReference>